<dbReference type="InterPro" id="IPR056553">
    <property type="entry name" value="KH_Mug60-KHD4"/>
</dbReference>
<dbReference type="Gene3D" id="1.10.150.50">
    <property type="entry name" value="Transcription Factor, Ets-1"/>
    <property type="match status" value="1"/>
</dbReference>
<dbReference type="GO" id="GO:0003729">
    <property type="term" value="F:mRNA binding"/>
    <property type="evidence" value="ECO:0007669"/>
    <property type="project" value="TreeGrafter"/>
</dbReference>
<dbReference type="SMART" id="SM00454">
    <property type="entry name" value="SAM"/>
    <property type="match status" value="1"/>
</dbReference>
<evidence type="ECO:0000259" key="5">
    <source>
        <dbReference type="PROSITE" id="PS50105"/>
    </source>
</evidence>
<name>A0A139ABM7_GONPJ</name>
<protein>
    <recommendedName>
        <fullName evidence="5">SAM domain-containing protein</fullName>
    </recommendedName>
</protein>
<dbReference type="InterPro" id="IPR001660">
    <property type="entry name" value="SAM"/>
</dbReference>
<dbReference type="PANTHER" id="PTHR10627:SF76">
    <property type="entry name" value="KH DOMAIN-CONTAINING PROTEIN YLL032C"/>
    <property type="match status" value="1"/>
</dbReference>
<evidence type="ECO:0000313" key="7">
    <source>
        <dbReference type="Proteomes" id="UP000070544"/>
    </source>
</evidence>
<dbReference type="GO" id="GO:0005737">
    <property type="term" value="C:cytoplasm"/>
    <property type="evidence" value="ECO:0007669"/>
    <property type="project" value="TreeGrafter"/>
</dbReference>
<reference evidence="6 7" key="1">
    <citation type="journal article" date="2015" name="Genome Biol. Evol.">
        <title>Phylogenomic analyses indicate that early fungi evolved digesting cell walls of algal ancestors of land plants.</title>
        <authorList>
            <person name="Chang Y."/>
            <person name="Wang S."/>
            <person name="Sekimoto S."/>
            <person name="Aerts A.L."/>
            <person name="Choi C."/>
            <person name="Clum A."/>
            <person name="LaButti K.M."/>
            <person name="Lindquist E.A."/>
            <person name="Yee Ngan C."/>
            <person name="Ohm R.A."/>
            <person name="Salamov A.A."/>
            <person name="Grigoriev I.V."/>
            <person name="Spatafora J.W."/>
            <person name="Berbee M.L."/>
        </authorList>
    </citation>
    <scope>NUCLEOTIDE SEQUENCE [LARGE SCALE GENOMIC DNA]</scope>
    <source>
        <strain evidence="6 7">JEL478</strain>
    </source>
</reference>
<dbReference type="Pfam" id="PF00013">
    <property type="entry name" value="KH_1"/>
    <property type="match status" value="1"/>
</dbReference>
<keyword evidence="3" id="KW-0694">RNA-binding</keyword>
<feature type="region of interest" description="Disordered" evidence="4">
    <location>
        <begin position="1"/>
        <end position="59"/>
    </location>
</feature>
<organism evidence="6 7">
    <name type="scientific">Gonapodya prolifera (strain JEL478)</name>
    <name type="common">Monoblepharis prolifera</name>
    <dbReference type="NCBI Taxonomy" id="1344416"/>
    <lineage>
        <taxon>Eukaryota</taxon>
        <taxon>Fungi</taxon>
        <taxon>Fungi incertae sedis</taxon>
        <taxon>Chytridiomycota</taxon>
        <taxon>Chytridiomycota incertae sedis</taxon>
        <taxon>Monoblepharidomycetes</taxon>
        <taxon>Monoblepharidales</taxon>
        <taxon>Gonapodyaceae</taxon>
        <taxon>Gonapodya</taxon>
    </lineage>
</organism>
<feature type="compositionally biased region" description="Pro residues" evidence="4">
    <location>
        <begin position="46"/>
        <end position="56"/>
    </location>
</feature>
<dbReference type="OrthoDB" id="271862at2759"/>
<evidence type="ECO:0000256" key="2">
    <source>
        <dbReference type="ARBA" id="ARBA00022737"/>
    </source>
</evidence>
<dbReference type="CDD" id="cd00105">
    <property type="entry name" value="KH-I"/>
    <property type="match status" value="1"/>
</dbReference>
<dbReference type="PANTHER" id="PTHR10627">
    <property type="entry name" value="SCP160"/>
    <property type="match status" value="1"/>
</dbReference>
<comment type="similarity">
    <text evidence="1">Belongs to the BicC family.</text>
</comment>
<dbReference type="CDD" id="cd09487">
    <property type="entry name" value="SAM_superfamily"/>
    <property type="match status" value="1"/>
</dbReference>
<evidence type="ECO:0000256" key="3">
    <source>
        <dbReference type="PROSITE-ProRule" id="PRU00117"/>
    </source>
</evidence>
<keyword evidence="7" id="KW-1185">Reference proteome</keyword>
<dbReference type="InterPro" id="IPR004088">
    <property type="entry name" value="KH_dom_type_1"/>
</dbReference>
<evidence type="ECO:0000256" key="1">
    <source>
        <dbReference type="ARBA" id="ARBA00007662"/>
    </source>
</evidence>
<accession>A0A139ABM7</accession>
<dbReference type="InterPro" id="IPR013761">
    <property type="entry name" value="SAM/pointed_sf"/>
</dbReference>
<evidence type="ECO:0000313" key="6">
    <source>
        <dbReference type="EMBL" id="KXS14128.1"/>
    </source>
</evidence>
<feature type="domain" description="SAM" evidence="5">
    <location>
        <begin position="808"/>
        <end position="871"/>
    </location>
</feature>
<dbReference type="PROSITE" id="PS50084">
    <property type="entry name" value="KH_TYPE_1"/>
    <property type="match status" value="2"/>
</dbReference>
<dbReference type="STRING" id="1344416.A0A139ABM7"/>
<dbReference type="AlphaFoldDB" id="A0A139ABM7"/>
<dbReference type="InterPro" id="IPR004087">
    <property type="entry name" value="KH_dom"/>
</dbReference>
<feature type="region of interest" description="Disordered" evidence="4">
    <location>
        <begin position="387"/>
        <end position="413"/>
    </location>
</feature>
<sequence>MSHIARSASHIGQEKYGAPKTAEQEREYRNAHSSNHTAASVGHLPQTPPDGLPPSSPVRTHVDATVTVYLPSISYHSDTSEWIRRVASEEDVSIMCSSSGKEKEQMSSNLTCMISGAAKDVVTARRRLLERIVFLETTETMTINETSSGNGLDHGAETVESLAKKCGVTVTGNSTDHKTGRKHFNVSGHFANIDNFKFSFLDKTNTSLTNQYFHIPSHLHPIIAGREGEDLSHIAESNRVEIHFSSPLSALFSNINGTHPNVMVSGSSASVEGVKALLLKNAAMASTRLVHAPITCLPRKLDWLLCRRRAAVIDIMTQNAVFLEFPPLGSGSPVLQVVGIDEVYVRRAVRMVMKMTEEYYVACMVLADSSDSVFACHSPDTCPNLLSHTTGGGTSTSTSTTTSSGGSHSRSTHSHSCTLAAIADKTNTEIVLKANFVEMYGTAEHLKRAFRGVAEVTRIYIHDTKFQIELALSHLDFINGKKSGKLNRIARETGCKVAIQERYNGCNMLIEVFHADLRGVSEGVELLEAELPAELSFHIPDHLHKRIIGPGGSNVQRIMKQYGVFIKFASGREYAQLGGFARLDHNVVARTPAKNRAQLEGTRRAVEAECGEVQAPRLSSTPAQRSEHTMTGNAIGQDIQQRAWRPPVQNPGQRRMSARSTPDLLCSIESFGAPSRASLEYLNGEMRASVVRIPPPALPSHGNGQSHVLVGAVHPTGERVPTDKFSGFGISKSAPDFWFEQALLPPLANMAPPAHNAIPPRLRLDSFRFTPHPTPHSPALDMTSLLSPESEIASRRTLGVVEQVLGPARDKNVESFLEGIGMAKLAGVFEKCEVDYDALKKLDENDLETLGITDIADRRVIAQGIKKLKRTKSARVADQ</sequence>
<dbReference type="InterPro" id="IPR036612">
    <property type="entry name" value="KH_dom_type_1_sf"/>
</dbReference>
<evidence type="ECO:0000256" key="4">
    <source>
        <dbReference type="SAM" id="MobiDB-lite"/>
    </source>
</evidence>
<dbReference type="Pfam" id="PF00536">
    <property type="entry name" value="SAM_1"/>
    <property type="match status" value="1"/>
</dbReference>
<dbReference type="SMART" id="SM00322">
    <property type="entry name" value="KH"/>
    <property type="match status" value="2"/>
</dbReference>
<feature type="compositionally biased region" description="Low complexity" evidence="4">
    <location>
        <begin position="395"/>
        <end position="409"/>
    </location>
</feature>
<dbReference type="Gene3D" id="3.30.1370.10">
    <property type="entry name" value="K Homology domain, type 1"/>
    <property type="match status" value="2"/>
</dbReference>
<dbReference type="EMBL" id="KQ965771">
    <property type="protein sequence ID" value="KXS14128.1"/>
    <property type="molecule type" value="Genomic_DNA"/>
</dbReference>
<gene>
    <name evidence="6" type="ORF">M427DRAFT_33335</name>
</gene>
<dbReference type="SUPFAM" id="SSF47769">
    <property type="entry name" value="SAM/Pointed domain"/>
    <property type="match status" value="1"/>
</dbReference>
<dbReference type="PROSITE" id="PS50105">
    <property type="entry name" value="SAM_DOMAIN"/>
    <property type="match status" value="1"/>
</dbReference>
<dbReference type="SUPFAM" id="SSF54791">
    <property type="entry name" value="Eukaryotic type KH-domain (KH-domain type I)"/>
    <property type="match status" value="2"/>
</dbReference>
<keyword evidence="2" id="KW-0677">Repeat</keyword>
<dbReference type="Proteomes" id="UP000070544">
    <property type="component" value="Unassembled WGS sequence"/>
</dbReference>
<proteinExistence type="inferred from homology"/>
<dbReference type="Pfam" id="PF24563">
    <property type="entry name" value="KH_Mug60-KHD4"/>
    <property type="match status" value="1"/>
</dbReference>